<name>A0A2T0UQB1_9MICO</name>
<proteinExistence type="predicted"/>
<protein>
    <submittedName>
        <fullName evidence="1">Uncharacterized protein</fullName>
    </submittedName>
</protein>
<sequence length="74" mass="7938">MVDTGELGAAAWWPAKRFTIGLPAERVDGATLADVFDHVADRLKANDAIALEDVVAVTFDGEDFTIVWDDSDGS</sequence>
<gene>
    <name evidence="1" type="ORF">BCF74_1082</name>
</gene>
<dbReference type="EMBL" id="PVTI01000008">
    <property type="protein sequence ID" value="PRY60058.1"/>
    <property type="molecule type" value="Genomic_DNA"/>
</dbReference>
<accession>A0A2T0UQB1</accession>
<comment type="caution">
    <text evidence="1">The sequence shown here is derived from an EMBL/GenBank/DDBJ whole genome shotgun (WGS) entry which is preliminary data.</text>
</comment>
<keyword evidence="2" id="KW-1185">Reference proteome</keyword>
<dbReference type="Proteomes" id="UP000237822">
    <property type="component" value="Unassembled WGS sequence"/>
</dbReference>
<organism evidence="1 2">
    <name type="scientific">Knoellia remsis</name>
    <dbReference type="NCBI Taxonomy" id="407159"/>
    <lineage>
        <taxon>Bacteria</taxon>
        <taxon>Bacillati</taxon>
        <taxon>Actinomycetota</taxon>
        <taxon>Actinomycetes</taxon>
        <taxon>Micrococcales</taxon>
        <taxon>Intrasporangiaceae</taxon>
        <taxon>Knoellia</taxon>
    </lineage>
</organism>
<dbReference type="AlphaFoldDB" id="A0A2T0UQB1"/>
<reference evidence="1 2" key="1">
    <citation type="submission" date="2018-03" db="EMBL/GenBank/DDBJ databases">
        <title>Genomic Encyclopedia of Archaeal and Bacterial Type Strains, Phase II (KMG-II): from individual species to whole genera.</title>
        <authorList>
            <person name="Goeker M."/>
        </authorList>
    </citation>
    <scope>NUCLEOTIDE SEQUENCE [LARGE SCALE GENOMIC DNA]</scope>
    <source>
        <strain evidence="1 2">ATCC BAA-1496</strain>
    </source>
</reference>
<evidence type="ECO:0000313" key="2">
    <source>
        <dbReference type="Proteomes" id="UP000237822"/>
    </source>
</evidence>
<evidence type="ECO:0000313" key="1">
    <source>
        <dbReference type="EMBL" id="PRY60058.1"/>
    </source>
</evidence>